<dbReference type="CDD" id="cd16331">
    <property type="entry name" value="YjgA-like"/>
    <property type="match status" value="1"/>
</dbReference>
<evidence type="ECO:0000256" key="4">
    <source>
        <dbReference type="ARBA" id="ARBA00022884"/>
    </source>
</evidence>
<comment type="caution">
    <text evidence="7">The sequence shown here is derived from an EMBL/GenBank/DDBJ whole genome shotgun (WGS) entry which is preliminary data.</text>
</comment>
<dbReference type="PANTHER" id="PTHR38101">
    <property type="entry name" value="UPF0307 PROTEIN YJGA"/>
    <property type="match status" value="1"/>
</dbReference>
<dbReference type="Pfam" id="PF04751">
    <property type="entry name" value="DarP"/>
    <property type="match status" value="1"/>
</dbReference>
<dbReference type="NCBIfam" id="NF003593">
    <property type="entry name" value="PRK05255.1-1"/>
    <property type="match status" value="1"/>
</dbReference>
<dbReference type="OrthoDB" id="5293604at2"/>
<keyword evidence="3 5" id="KW-0699">rRNA-binding</keyword>
<protein>
    <recommendedName>
        <fullName evidence="5">Dual-action ribosomal maturation protein DarP</fullName>
    </recommendedName>
    <alternativeName>
        <fullName evidence="5">Large ribosomal subunit assembly factor DarP</fullName>
    </alternativeName>
</protein>
<dbReference type="AlphaFoldDB" id="A0A437LRX4"/>
<dbReference type="RefSeq" id="WP_127680979.1">
    <property type="nucleotide sequence ID" value="NZ_SACM01000001.1"/>
</dbReference>
<name>A0A437LRX4_9BURK</name>
<comment type="subcellular location">
    <subcellularLocation>
        <location evidence="5">Cytoplasm</location>
    </subcellularLocation>
    <text evidence="5">Associates with late stage pre-50S ribosomal subunits.</text>
</comment>
<evidence type="ECO:0000256" key="3">
    <source>
        <dbReference type="ARBA" id="ARBA00022730"/>
    </source>
</evidence>
<keyword evidence="2 5" id="KW-0690">Ribosome biogenesis</keyword>
<evidence type="ECO:0000256" key="5">
    <source>
        <dbReference type="HAMAP-Rule" id="MF_00765"/>
    </source>
</evidence>
<dbReference type="GO" id="GO:0005829">
    <property type="term" value="C:cytosol"/>
    <property type="evidence" value="ECO:0007669"/>
    <property type="project" value="TreeGrafter"/>
</dbReference>
<dbReference type="GO" id="GO:0043022">
    <property type="term" value="F:ribosome binding"/>
    <property type="evidence" value="ECO:0007669"/>
    <property type="project" value="UniProtKB-UniRule"/>
</dbReference>
<dbReference type="InterPro" id="IPR023153">
    <property type="entry name" value="DarP_sf"/>
</dbReference>
<dbReference type="Gene3D" id="1.10.60.30">
    <property type="entry name" value="PSPTO4464-like domains"/>
    <property type="match status" value="2"/>
</dbReference>
<evidence type="ECO:0000256" key="2">
    <source>
        <dbReference type="ARBA" id="ARBA00022517"/>
    </source>
</evidence>
<feature type="region of interest" description="Disordered" evidence="6">
    <location>
        <begin position="1"/>
        <end position="33"/>
    </location>
</feature>
<dbReference type="EMBL" id="SACM01000001">
    <property type="protein sequence ID" value="RVT88128.1"/>
    <property type="molecule type" value="Genomic_DNA"/>
</dbReference>
<gene>
    <name evidence="5" type="primary">darP</name>
    <name evidence="7" type="ORF">EOD73_03740</name>
</gene>
<organism evidence="7 8">
    <name type="scientific">Inhella crocodyli</name>
    <dbReference type="NCBI Taxonomy" id="2499851"/>
    <lineage>
        <taxon>Bacteria</taxon>
        <taxon>Pseudomonadati</taxon>
        <taxon>Pseudomonadota</taxon>
        <taxon>Betaproteobacteria</taxon>
        <taxon>Burkholderiales</taxon>
        <taxon>Sphaerotilaceae</taxon>
        <taxon>Inhella</taxon>
    </lineage>
</organism>
<keyword evidence="4 5" id="KW-0694">RNA-binding</keyword>
<proteinExistence type="inferred from homology"/>
<reference evidence="7 8" key="1">
    <citation type="submission" date="2019-01" db="EMBL/GenBank/DDBJ databases">
        <authorList>
            <person name="Chen W.-M."/>
        </authorList>
    </citation>
    <scope>NUCLEOTIDE SEQUENCE [LARGE SCALE GENOMIC DNA]</scope>
    <source>
        <strain evidence="7 8">CCP-18</strain>
    </source>
</reference>
<sequence length="180" mass="19905">MPRPRPASPGPSDDDLDAVYDPGVPSRTQQKKESEALQALGLELLALPDSRLDAIGLPDNLRQALRDGKKITANGGKRRQMQYIGKLMRQVDAEPLREAVAAFKLGHAHDQLRLHELEATREALLADDQALQDYIAAHPGVDVQQLRSLVRSARKDAAAQPESRSGRGYRELFQFLKAQP</sequence>
<dbReference type="Proteomes" id="UP000288587">
    <property type="component" value="Unassembled WGS sequence"/>
</dbReference>
<dbReference type="GO" id="GO:0019843">
    <property type="term" value="F:rRNA binding"/>
    <property type="evidence" value="ECO:0007669"/>
    <property type="project" value="UniProtKB-UniRule"/>
</dbReference>
<dbReference type="HAMAP" id="MF_00765">
    <property type="entry name" value="DarP"/>
    <property type="match status" value="1"/>
</dbReference>
<keyword evidence="1 5" id="KW-0963">Cytoplasm</keyword>
<keyword evidence="8" id="KW-1185">Reference proteome</keyword>
<dbReference type="PANTHER" id="PTHR38101:SF1">
    <property type="entry name" value="UPF0307 PROTEIN YJGA"/>
    <property type="match status" value="1"/>
</dbReference>
<evidence type="ECO:0000313" key="8">
    <source>
        <dbReference type="Proteomes" id="UP000288587"/>
    </source>
</evidence>
<dbReference type="GO" id="GO:1902626">
    <property type="term" value="P:assembly of large subunit precursor of preribosome"/>
    <property type="evidence" value="ECO:0007669"/>
    <property type="project" value="UniProtKB-UniRule"/>
</dbReference>
<evidence type="ECO:0000313" key="7">
    <source>
        <dbReference type="EMBL" id="RVT88128.1"/>
    </source>
</evidence>
<comment type="similarity">
    <text evidence="5">Belongs to the DarP family.</text>
</comment>
<dbReference type="PIRSF" id="PIRSF016183">
    <property type="entry name" value="UCP016183"/>
    <property type="match status" value="1"/>
</dbReference>
<dbReference type="SUPFAM" id="SSF158710">
    <property type="entry name" value="PSPTO4464-like"/>
    <property type="match status" value="1"/>
</dbReference>
<evidence type="ECO:0000256" key="6">
    <source>
        <dbReference type="SAM" id="MobiDB-lite"/>
    </source>
</evidence>
<evidence type="ECO:0000256" key="1">
    <source>
        <dbReference type="ARBA" id="ARBA00022490"/>
    </source>
</evidence>
<comment type="function">
    <text evidence="5">Member of a network of 50S ribosomal subunit biogenesis factors which assembles along the 30S-50S interface, preventing incorrect 23S rRNA structures from forming. Promotes peptidyl transferase center (PTC) maturation.</text>
</comment>
<dbReference type="InterPro" id="IPR006839">
    <property type="entry name" value="DarP"/>
</dbReference>
<accession>A0A437LRX4</accession>